<organism evidence="4 5">
    <name type="scientific">Durio zibethinus</name>
    <name type="common">Durian</name>
    <dbReference type="NCBI Taxonomy" id="66656"/>
    <lineage>
        <taxon>Eukaryota</taxon>
        <taxon>Viridiplantae</taxon>
        <taxon>Streptophyta</taxon>
        <taxon>Embryophyta</taxon>
        <taxon>Tracheophyta</taxon>
        <taxon>Spermatophyta</taxon>
        <taxon>Magnoliopsida</taxon>
        <taxon>eudicotyledons</taxon>
        <taxon>Gunneridae</taxon>
        <taxon>Pentapetalae</taxon>
        <taxon>rosids</taxon>
        <taxon>malvids</taxon>
        <taxon>Malvales</taxon>
        <taxon>Malvaceae</taxon>
        <taxon>Helicteroideae</taxon>
        <taxon>Durio</taxon>
    </lineage>
</organism>
<dbReference type="InterPro" id="IPR002213">
    <property type="entry name" value="UDP_glucos_trans"/>
</dbReference>
<dbReference type="Gene3D" id="3.40.50.2000">
    <property type="entry name" value="Glycogen Phosphorylase B"/>
    <property type="match status" value="2"/>
</dbReference>
<sequence>MAKDLHVVMIPWSAFGHMGPFFQLSVALAKAGVKISFVQTPKNIKRLPKIAPNLATLINLVELPLPALDNDVLPEGAEATVDLPFEKYQYLKTAYDLLKEPFKKFVADQSPDWIFVDVIPYWAAEVALEYEVPLVYFTVFTASTDVFLGSPDYLFGDGQKKLRSSPESLMSAPEWVTFPSSVFFKKHEAAGSFGAIYGSNGTEKSDAYRISKALQSCQAVAVRSCNEFEGDYLSLLENLLGKKVIPAGLLPPEKPQEKDITDETWVKIFKWLDEQKPKSVVFVGFGSECKLSRDQTYEIAYGLELSDVHFLWALRKPTWAKDDIDALPPGFAQRTQGRGVVTLGWAPQMEILGHSSIGGTLFHCGWSSVVETLQFGHTLVALPFVFDQPLNARLLVEKGLAVEIDRGDDGSYDKNDIAKALRLAMVSEEGEGLRARAREAAKVIGDQEKYIVQLVEFLKKGVVNNKGIND</sequence>
<gene>
    <name evidence="5" type="primary">LOC111306370</name>
</gene>
<dbReference type="AlphaFoldDB" id="A0A6P6A5D0"/>
<dbReference type="RefSeq" id="XP_022759997.1">
    <property type="nucleotide sequence ID" value="XM_022904262.1"/>
</dbReference>
<dbReference type="KEGG" id="dzi:111306370"/>
<dbReference type="SUPFAM" id="SSF53756">
    <property type="entry name" value="UDP-Glycosyltransferase/glycogen phosphorylase"/>
    <property type="match status" value="1"/>
</dbReference>
<comment type="similarity">
    <text evidence="1">Belongs to the UDP-glycosyltransferase family.</text>
</comment>
<evidence type="ECO:0000256" key="1">
    <source>
        <dbReference type="ARBA" id="ARBA00009995"/>
    </source>
</evidence>
<evidence type="ECO:0000256" key="2">
    <source>
        <dbReference type="ARBA" id="ARBA00022676"/>
    </source>
</evidence>
<keyword evidence="3" id="KW-0808">Transferase</keyword>
<dbReference type="GeneID" id="111306370"/>
<dbReference type="GO" id="GO:0035251">
    <property type="term" value="F:UDP-glucosyltransferase activity"/>
    <property type="evidence" value="ECO:0007669"/>
    <property type="project" value="InterPro"/>
</dbReference>
<evidence type="ECO:0000313" key="4">
    <source>
        <dbReference type="Proteomes" id="UP000515121"/>
    </source>
</evidence>
<evidence type="ECO:0000256" key="3">
    <source>
        <dbReference type="ARBA" id="ARBA00022679"/>
    </source>
</evidence>
<accession>A0A6P6A5D0</accession>
<proteinExistence type="inferred from homology"/>
<dbReference type="PANTHER" id="PTHR48049:SF57">
    <property type="entry name" value="UDP-GLYCOSYLTRANSFERASE 91C1-LIKE"/>
    <property type="match status" value="1"/>
</dbReference>
<keyword evidence="4" id="KW-1185">Reference proteome</keyword>
<dbReference type="FunFam" id="3.40.50.2000:FF:000088">
    <property type="entry name" value="Glycosyltransferase"/>
    <property type="match status" value="1"/>
</dbReference>
<dbReference type="Proteomes" id="UP000515121">
    <property type="component" value="Unplaced"/>
</dbReference>
<dbReference type="OrthoDB" id="5835829at2759"/>
<dbReference type="CDD" id="cd03784">
    <property type="entry name" value="GT1_Gtf-like"/>
    <property type="match status" value="1"/>
</dbReference>
<evidence type="ECO:0000313" key="5">
    <source>
        <dbReference type="RefSeq" id="XP_022759997.1"/>
    </source>
</evidence>
<reference evidence="5" key="1">
    <citation type="submission" date="2025-08" db="UniProtKB">
        <authorList>
            <consortium name="RefSeq"/>
        </authorList>
    </citation>
    <scope>IDENTIFICATION</scope>
    <source>
        <tissue evidence="5">Fruit stalk</tissue>
    </source>
</reference>
<protein>
    <submittedName>
        <fullName evidence="5">UDP-rhamnose:rhamnosyltransferase 1</fullName>
    </submittedName>
</protein>
<dbReference type="InterPro" id="IPR050481">
    <property type="entry name" value="UDP-glycosyltransf_plant"/>
</dbReference>
<keyword evidence="2" id="KW-0328">Glycosyltransferase</keyword>
<dbReference type="FunFam" id="3.40.50.2000:FF:000037">
    <property type="entry name" value="Glycosyltransferase"/>
    <property type="match status" value="1"/>
</dbReference>
<name>A0A6P6A5D0_DURZI</name>
<dbReference type="PANTHER" id="PTHR48049">
    <property type="entry name" value="GLYCOSYLTRANSFERASE"/>
    <property type="match status" value="1"/>
</dbReference>
<dbReference type="Pfam" id="PF00201">
    <property type="entry name" value="UDPGT"/>
    <property type="match status" value="1"/>
</dbReference>